<dbReference type="GO" id="GO:0080044">
    <property type="term" value="F:quercetin 7-O-glucosyltransferase activity"/>
    <property type="evidence" value="ECO:0007669"/>
    <property type="project" value="TreeGrafter"/>
</dbReference>
<dbReference type="OMA" id="CMESICH"/>
<evidence type="ECO:0000313" key="4">
    <source>
        <dbReference type="EMBL" id="VVA39146.1"/>
    </source>
</evidence>
<dbReference type="SUPFAM" id="SSF53756">
    <property type="entry name" value="UDP-Glycosyltransferase/glycogen phosphorylase"/>
    <property type="match status" value="1"/>
</dbReference>
<keyword evidence="2 3" id="KW-0808">Transferase</keyword>
<sequence length="294" mass="32963">MGYIQFPALVEKGLVPLKDESCLTNGFLDKVIDWIPGMKGIRLRDLPHNLRTTNPNEKSWTNCLEAIGRFDKGSAVVLHSFDALEQDVLDALSSMFPLVYAIGPLPLLLNQIPEHPLKIMGYSLRKEESDCLKWLDSNAPNSVLYVNFGSLAFISPEQLVEFGWGIANSKLPFFWVIRPDLVVGASSILPPEFVNETKERGLIASWCPQEQVLEHSSVGGFLTHSGWNSTIESLCAGVPMLCWPCSFDQPTNCYYACNEWGIGMEICNDVKREHVEKLVKELMEGEKGKQMKKN</sequence>
<proteinExistence type="inferred from homology"/>
<dbReference type="InterPro" id="IPR002213">
    <property type="entry name" value="UDP_glucos_trans"/>
</dbReference>
<evidence type="ECO:0000256" key="1">
    <source>
        <dbReference type="ARBA" id="ARBA00009995"/>
    </source>
</evidence>
<keyword evidence="3" id="KW-0328">Glycosyltransferase</keyword>
<gene>
    <name evidence="4" type="ORF">ALMOND_2B017936</name>
</gene>
<organism evidence="4 5">
    <name type="scientific">Prunus dulcis</name>
    <name type="common">Almond</name>
    <name type="synonym">Amygdalus dulcis</name>
    <dbReference type="NCBI Taxonomy" id="3755"/>
    <lineage>
        <taxon>Eukaryota</taxon>
        <taxon>Viridiplantae</taxon>
        <taxon>Streptophyta</taxon>
        <taxon>Embryophyta</taxon>
        <taxon>Tracheophyta</taxon>
        <taxon>Spermatophyta</taxon>
        <taxon>Magnoliopsida</taxon>
        <taxon>eudicotyledons</taxon>
        <taxon>Gunneridae</taxon>
        <taxon>Pentapetalae</taxon>
        <taxon>rosids</taxon>
        <taxon>fabids</taxon>
        <taxon>Rosales</taxon>
        <taxon>Rosaceae</taxon>
        <taxon>Amygdaloideae</taxon>
        <taxon>Amygdaleae</taxon>
        <taxon>Prunus</taxon>
    </lineage>
</organism>
<dbReference type="FunFam" id="3.40.50.2000:FF:000027">
    <property type="entry name" value="Glycosyltransferase"/>
    <property type="match status" value="1"/>
</dbReference>
<name>A0A5E4GHG8_PRUDU</name>
<evidence type="ECO:0000313" key="5">
    <source>
        <dbReference type="Proteomes" id="UP000327085"/>
    </source>
</evidence>
<dbReference type="Gene3D" id="3.40.50.2000">
    <property type="entry name" value="Glycogen Phosphorylase B"/>
    <property type="match status" value="2"/>
</dbReference>
<dbReference type="CDD" id="cd03784">
    <property type="entry name" value="GT1_Gtf-like"/>
    <property type="match status" value="1"/>
</dbReference>
<protein>
    <submittedName>
        <fullName evidence="4">PREDICTED: 7-deoxyloganetin</fullName>
    </submittedName>
</protein>
<dbReference type="GO" id="GO:0080043">
    <property type="term" value="F:quercetin 3-O-glucosyltransferase activity"/>
    <property type="evidence" value="ECO:0007669"/>
    <property type="project" value="TreeGrafter"/>
</dbReference>
<reference evidence="5" key="1">
    <citation type="journal article" date="2020" name="Plant J.">
        <title>Transposons played a major role in the diversification between the closely related almond and peach genomes: results from the almond genome sequence.</title>
        <authorList>
            <person name="Alioto T."/>
            <person name="Alexiou K.G."/>
            <person name="Bardil A."/>
            <person name="Barteri F."/>
            <person name="Castanera R."/>
            <person name="Cruz F."/>
            <person name="Dhingra A."/>
            <person name="Duval H."/>
            <person name="Fernandez I Marti A."/>
            <person name="Frias L."/>
            <person name="Galan B."/>
            <person name="Garcia J.L."/>
            <person name="Howad W."/>
            <person name="Gomez-Garrido J."/>
            <person name="Gut M."/>
            <person name="Julca I."/>
            <person name="Morata J."/>
            <person name="Puigdomenech P."/>
            <person name="Ribeca P."/>
            <person name="Rubio Cabetas M.J."/>
            <person name="Vlasova A."/>
            <person name="Wirthensohn M."/>
            <person name="Garcia-Mas J."/>
            <person name="Gabaldon T."/>
            <person name="Casacuberta J.M."/>
            <person name="Arus P."/>
        </authorList>
    </citation>
    <scope>NUCLEOTIDE SEQUENCE [LARGE SCALE GENOMIC DNA]</scope>
    <source>
        <strain evidence="5">cv. Texas</strain>
    </source>
</reference>
<dbReference type="InParanoid" id="A0A5E4GHG8"/>
<dbReference type="EMBL" id="CABIKO010000745">
    <property type="protein sequence ID" value="VVA39146.1"/>
    <property type="molecule type" value="Genomic_DNA"/>
</dbReference>
<comment type="similarity">
    <text evidence="1 3">Belongs to the UDP-glycosyltransferase family.</text>
</comment>
<dbReference type="Pfam" id="PF00201">
    <property type="entry name" value="UDPGT"/>
    <property type="match status" value="1"/>
</dbReference>
<accession>A0A5E4GHG8</accession>
<dbReference type="Proteomes" id="UP000327085">
    <property type="component" value="Chromosome 1"/>
</dbReference>
<dbReference type="AlphaFoldDB" id="A0A5E4GHG8"/>
<dbReference type="PANTHER" id="PTHR11926">
    <property type="entry name" value="GLUCOSYL/GLUCURONOSYL TRANSFERASES"/>
    <property type="match status" value="1"/>
</dbReference>
<dbReference type="Gramene" id="VVA39146">
    <property type="protein sequence ID" value="VVA39146"/>
    <property type="gene ID" value="Prudul26B017936"/>
</dbReference>
<dbReference type="InterPro" id="IPR035595">
    <property type="entry name" value="UDP_glycos_trans_CS"/>
</dbReference>
<dbReference type="PROSITE" id="PS00375">
    <property type="entry name" value="UDPGT"/>
    <property type="match status" value="1"/>
</dbReference>
<evidence type="ECO:0000256" key="3">
    <source>
        <dbReference type="RuleBase" id="RU003718"/>
    </source>
</evidence>
<evidence type="ECO:0000256" key="2">
    <source>
        <dbReference type="ARBA" id="ARBA00022679"/>
    </source>
</evidence>
<dbReference type="PANTHER" id="PTHR11926:SF1516">
    <property type="entry name" value="GLYCOSYLTRANSFERASE"/>
    <property type="match status" value="1"/>
</dbReference>